<protein>
    <submittedName>
        <fullName evidence="4">Uncharacterized protein</fullName>
    </submittedName>
</protein>
<dbReference type="EMBL" id="LR797152">
    <property type="protein sequence ID" value="CAB4190622.1"/>
    <property type="molecule type" value="Genomic_DNA"/>
</dbReference>
<evidence type="ECO:0000313" key="2">
    <source>
        <dbReference type="EMBL" id="CAB4180415.1"/>
    </source>
</evidence>
<evidence type="ECO:0000313" key="3">
    <source>
        <dbReference type="EMBL" id="CAB4190622.1"/>
    </source>
</evidence>
<organism evidence="4">
    <name type="scientific">uncultured Caudovirales phage</name>
    <dbReference type="NCBI Taxonomy" id="2100421"/>
    <lineage>
        <taxon>Viruses</taxon>
        <taxon>Duplodnaviria</taxon>
        <taxon>Heunggongvirae</taxon>
        <taxon>Uroviricota</taxon>
        <taxon>Caudoviricetes</taxon>
        <taxon>Peduoviridae</taxon>
        <taxon>Maltschvirus</taxon>
        <taxon>Maltschvirus maltsch</taxon>
    </lineage>
</organism>
<gene>
    <name evidence="2" type="ORF">UFOVP1045_25</name>
    <name evidence="3" type="ORF">UFOVP1194_79</name>
    <name evidence="4" type="ORF">UFOVP1641_75</name>
    <name evidence="1" type="ORF">UFOVP466_78</name>
</gene>
<evidence type="ECO:0000313" key="4">
    <source>
        <dbReference type="EMBL" id="CAB4221838.1"/>
    </source>
</evidence>
<reference evidence="4" key="1">
    <citation type="submission" date="2020-05" db="EMBL/GenBank/DDBJ databases">
        <authorList>
            <person name="Chiriac C."/>
            <person name="Salcher M."/>
            <person name="Ghai R."/>
            <person name="Kavagutti S V."/>
        </authorList>
    </citation>
    <scope>NUCLEOTIDE SEQUENCE</scope>
</reference>
<accession>A0A6J5T2E2</accession>
<dbReference type="EMBL" id="LR796996">
    <property type="protein sequence ID" value="CAB4180415.1"/>
    <property type="molecule type" value="Genomic_DNA"/>
</dbReference>
<sequence>MDQGETSADVAAVHTTAELDAAVEAWVAPVAIPVEPKPARTWWIVSFRGRAIWTGPAWTGVEAADIAGKAYCLNEPGRFKMTAEPIERPKKGAQSVLGRLRP</sequence>
<evidence type="ECO:0000313" key="1">
    <source>
        <dbReference type="EMBL" id="CAB4144878.1"/>
    </source>
</evidence>
<name>A0A6J5T2E2_9CAUD</name>
<proteinExistence type="predicted"/>
<dbReference type="EMBL" id="LR796439">
    <property type="protein sequence ID" value="CAB4144878.1"/>
    <property type="molecule type" value="Genomic_DNA"/>
</dbReference>
<dbReference type="EMBL" id="LR797505">
    <property type="protein sequence ID" value="CAB4221838.1"/>
    <property type="molecule type" value="Genomic_DNA"/>
</dbReference>